<keyword evidence="1 2" id="KW-0728">SH3 domain</keyword>
<evidence type="ECO:0000256" key="2">
    <source>
        <dbReference type="PROSITE-ProRule" id="PRU00192"/>
    </source>
</evidence>
<proteinExistence type="predicted"/>
<feature type="region of interest" description="Disordered" evidence="3">
    <location>
        <begin position="105"/>
        <end position="203"/>
    </location>
</feature>
<evidence type="ECO:0000256" key="1">
    <source>
        <dbReference type="ARBA" id="ARBA00022443"/>
    </source>
</evidence>
<evidence type="ECO:0000256" key="3">
    <source>
        <dbReference type="SAM" id="MobiDB-lite"/>
    </source>
</evidence>
<dbReference type="SMART" id="SM00326">
    <property type="entry name" value="SH3"/>
    <property type="match status" value="1"/>
</dbReference>
<dbReference type="EMBL" id="VCGU01000009">
    <property type="protein sequence ID" value="TRY70898.1"/>
    <property type="molecule type" value="Genomic_DNA"/>
</dbReference>
<dbReference type="STRING" id="6832.A0A553NZQ2"/>
<reference evidence="5 6" key="1">
    <citation type="journal article" date="2018" name="Nat. Ecol. Evol.">
        <title>Genomic signatures of mitonuclear coevolution across populations of Tigriopus californicus.</title>
        <authorList>
            <person name="Barreto F.S."/>
            <person name="Watson E.T."/>
            <person name="Lima T.G."/>
            <person name="Willett C.S."/>
            <person name="Edmands S."/>
            <person name="Li W."/>
            <person name="Burton R.S."/>
        </authorList>
    </citation>
    <scope>NUCLEOTIDE SEQUENCE [LARGE SCALE GENOMIC DNA]</scope>
    <source>
        <strain evidence="5 6">San Diego</strain>
    </source>
</reference>
<feature type="compositionally biased region" description="Basic and acidic residues" evidence="3">
    <location>
        <begin position="183"/>
        <end position="196"/>
    </location>
</feature>
<accession>A0A553NZQ2</accession>
<dbReference type="GO" id="GO:0006897">
    <property type="term" value="P:endocytosis"/>
    <property type="evidence" value="ECO:0007669"/>
    <property type="project" value="TreeGrafter"/>
</dbReference>
<dbReference type="GO" id="GO:0071933">
    <property type="term" value="F:Arp2/3 complex binding"/>
    <property type="evidence" value="ECO:0007669"/>
    <property type="project" value="TreeGrafter"/>
</dbReference>
<keyword evidence="6" id="KW-1185">Reference proteome</keyword>
<dbReference type="AlphaFoldDB" id="A0A553NZQ2"/>
<dbReference type="PROSITE" id="PS50002">
    <property type="entry name" value="SH3"/>
    <property type="match status" value="1"/>
</dbReference>
<dbReference type="Pfam" id="PF09431">
    <property type="entry name" value="SPIN90_LRD"/>
    <property type="match status" value="1"/>
</dbReference>
<dbReference type="PANTHER" id="PTHR13357">
    <property type="entry name" value="SH3 ADAPTER PROTEIN SPIN90 NCK INTERACTING PROTEIN WITH SH3 DOMAIN"/>
    <property type="match status" value="1"/>
</dbReference>
<dbReference type="OrthoDB" id="6368738at2759"/>
<evidence type="ECO:0000259" key="4">
    <source>
        <dbReference type="PROSITE" id="PS50002"/>
    </source>
</evidence>
<sequence length="620" mass="70451">MLRALYPFKKTHPTSLSFTQGDLFVELPGAANDKNWFYVMDGNAGAGYIPRNYVFLERIAFDKLATHIDGLKDRVRLSGAVEKEKAELIAKLEAVCSKYKSDRSASITQRIPVPDTSPPIIASPRSVSPKSTHSSDRSATPPKSGKKRAAPQPPHQAVNLLQNSEGGVSESPDGGNSQSSSRRSSEERRGSSEKLLQHRRASIVDPNDEQIRSYAREIVELVRVETGLSHTNSQSVVQTVLQYVSTNFQRLDRNVPALLAELDKPVLNDKEDIVASADTRAIESLFEQLTQAKDDEQQRNWMLFEDEATIRNLLQNLSESLSNSDRRVSTYVMSKFKYFYILNLVEYFQMETRWALRKPLIENFMIMCSLDPVIISLMLSSVLPLELAQELFQYTENVPRLRHCALLLTIIFSRGEPMPVHYFSQLGSSFVTFLLDYIEAPPTPDSEHEIPDVFIGLALSYNLQFPDIQTNVMVSCLSGRSGAKTWTEKVLLLLNREEDPTAIVGRDTGSRDLPHSVHKIIMDMFLHDSCHQLFYTNDIYVLIDIIVRQLSDLCPEEPKRRMYLSMSHIVLTRSEYSDHLHRFKDLEKCFIRILDEEEVTNDKNIVLTICREVAAFNSLL</sequence>
<organism evidence="5 6">
    <name type="scientific">Tigriopus californicus</name>
    <name type="common">Marine copepod</name>
    <dbReference type="NCBI Taxonomy" id="6832"/>
    <lineage>
        <taxon>Eukaryota</taxon>
        <taxon>Metazoa</taxon>
        <taxon>Ecdysozoa</taxon>
        <taxon>Arthropoda</taxon>
        <taxon>Crustacea</taxon>
        <taxon>Multicrustacea</taxon>
        <taxon>Hexanauplia</taxon>
        <taxon>Copepoda</taxon>
        <taxon>Harpacticoida</taxon>
        <taxon>Harpacticidae</taxon>
        <taxon>Tigriopus</taxon>
    </lineage>
</organism>
<evidence type="ECO:0000313" key="5">
    <source>
        <dbReference type="EMBL" id="TRY70898.1"/>
    </source>
</evidence>
<dbReference type="InterPro" id="IPR001452">
    <property type="entry name" value="SH3_domain"/>
</dbReference>
<comment type="caution">
    <text evidence="5">The sequence shown here is derived from an EMBL/GenBank/DDBJ whole genome shotgun (WGS) entry which is preliminary data.</text>
</comment>
<evidence type="ECO:0000313" key="6">
    <source>
        <dbReference type="Proteomes" id="UP000318571"/>
    </source>
</evidence>
<feature type="domain" description="SH3" evidence="4">
    <location>
        <begin position="1"/>
        <end position="59"/>
    </location>
</feature>
<dbReference type="Proteomes" id="UP000318571">
    <property type="component" value="Chromosome 9"/>
</dbReference>
<dbReference type="InterPro" id="IPR018556">
    <property type="entry name" value="SPIN90/Ldb17_LRD"/>
</dbReference>
<gene>
    <name evidence="5" type="ORF">TCAL_02794</name>
</gene>
<dbReference type="SUPFAM" id="SSF50044">
    <property type="entry name" value="SH3-domain"/>
    <property type="match status" value="1"/>
</dbReference>
<dbReference type="InterPro" id="IPR036028">
    <property type="entry name" value="SH3-like_dom_sf"/>
</dbReference>
<dbReference type="InterPro" id="IPR030125">
    <property type="entry name" value="SPIN90/Ldb17"/>
</dbReference>
<dbReference type="OMA" id="RTNASHF"/>
<dbReference type="Gene3D" id="2.30.30.40">
    <property type="entry name" value="SH3 Domains"/>
    <property type="match status" value="1"/>
</dbReference>
<dbReference type="PANTHER" id="PTHR13357:SF1">
    <property type="entry name" value="NCK-INTERACTING PROTEIN WITH SH3 DOMAIN"/>
    <property type="match status" value="1"/>
</dbReference>
<protein>
    <recommendedName>
        <fullName evidence="4">SH3 domain-containing protein</fullName>
    </recommendedName>
</protein>
<name>A0A553NZQ2_TIGCA</name>